<keyword evidence="5" id="KW-0378">Hydrolase</keyword>
<evidence type="ECO:0000256" key="4">
    <source>
        <dbReference type="ARBA" id="ARBA00016377"/>
    </source>
</evidence>
<dbReference type="RefSeq" id="WP_107213012.1">
    <property type="nucleotide sequence ID" value="NZ_KZ686268.1"/>
</dbReference>
<dbReference type="GO" id="GO:0006753">
    <property type="term" value="P:nucleoside phosphate metabolic process"/>
    <property type="evidence" value="ECO:0007669"/>
    <property type="project" value="TreeGrafter"/>
</dbReference>
<dbReference type="GO" id="GO:0005829">
    <property type="term" value="C:cytosol"/>
    <property type="evidence" value="ECO:0007669"/>
    <property type="project" value="TreeGrafter"/>
</dbReference>
<evidence type="ECO:0000313" key="10">
    <source>
        <dbReference type="Proteomes" id="UP000240912"/>
    </source>
</evidence>
<evidence type="ECO:0000259" key="8">
    <source>
        <dbReference type="PROSITE" id="PS51462"/>
    </source>
</evidence>
<dbReference type="PANTHER" id="PTHR11839:SF18">
    <property type="entry name" value="NUDIX HYDROLASE DOMAIN-CONTAINING PROTEIN"/>
    <property type="match status" value="1"/>
</dbReference>
<dbReference type="InterPro" id="IPR015797">
    <property type="entry name" value="NUDIX_hydrolase-like_dom_sf"/>
</dbReference>
<dbReference type="Proteomes" id="UP000240912">
    <property type="component" value="Unassembled WGS sequence"/>
</dbReference>
<dbReference type="GO" id="GO:0016787">
    <property type="term" value="F:hydrolase activity"/>
    <property type="evidence" value="ECO:0007669"/>
    <property type="project" value="UniProtKB-KW"/>
</dbReference>
<comment type="caution">
    <text evidence="9">The sequence shown here is derived from an EMBL/GenBank/DDBJ whole genome shotgun (WGS) entry which is preliminary data.</text>
</comment>
<gene>
    <name evidence="9" type="ORF">C7T94_01590</name>
</gene>
<dbReference type="PANTHER" id="PTHR11839">
    <property type="entry name" value="UDP/ADP-SUGAR PYROPHOSPHATASE"/>
    <property type="match status" value="1"/>
</dbReference>
<evidence type="ECO:0000256" key="3">
    <source>
        <dbReference type="ARBA" id="ARBA00007275"/>
    </source>
</evidence>
<organism evidence="9 10">
    <name type="scientific">Pedobacter yulinensis</name>
    <dbReference type="NCBI Taxonomy" id="2126353"/>
    <lineage>
        <taxon>Bacteria</taxon>
        <taxon>Pseudomonadati</taxon>
        <taxon>Bacteroidota</taxon>
        <taxon>Sphingobacteriia</taxon>
        <taxon>Sphingobacteriales</taxon>
        <taxon>Sphingobacteriaceae</taxon>
        <taxon>Pedobacter</taxon>
    </lineage>
</organism>
<dbReference type="GO" id="GO:0019693">
    <property type="term" value="P:ribose phosphate metabolic process"/>
    <property type="evidence" value="ECO:0007669"/>
    <property type="project" value="TreeGrafter"/>
</dbReference>
<comment type="catalytic activity">
    <reaction evidence="1">
        <text>GDP-alpha-D-mannose + H2O = alpha-D-mannose 1-phosphate + GMP + 2 H(+)</text>
        <dbReference type="Rhea" id="RHEA:27978"/>
        <dbReference type="ChEBI" id="CHEBI:15377"/>
        <dbReference type="ChEBI" id="CHEBI:15378"/>
        <dbReference type="ChEBI" id="CHEBI:57527"/>
        <dbReference type="ChEBI" id="CHEBI:58115"/>
        <dbReference type="ChEBI" id="CHEBI:58409"/>
    </reaction>
</comment>
<protein>
    <recommendedName>
        <fullName evidence="4">GDP-mannose pyrophosphatase</fullName>
    </recommendedName>
    <alternativeName>
        <fullName evidence="6">GDP-mannose hydrolase</fullName>
    </alternativeName>
    <alternativeName>
        <fullName evidence="7">GDPMK</fullName>
    </alternativeName>
</protein>
<evidence type="ECO:0000256" key="2">
    <source>
        <dbReference type="ARBA" id="ARBA00001946"/>
    </source>
</evidence>
<reference evidence="9 10" key="1">
    <citation type="submission" date="2018-03" db="EMBL/GenBank/DDBJ databases">
        <authorList>
            <person name="Keele B.F."/>
        </authorList>
    </citation>
    <scope>NUCLEOTIDE SEQUENCE [LARGE SCALE GENOMIC DNA]</scope>
    <source>
        <strain evidence="9 10">YL28-9</strain>
    </source>
</reference>
<evidence type="ECO:0000256" key="6">
    <source>
        <dbReference type="ARBA" id="ARBA00032162"/>
    </source>
</evidence>
<evidence type="ECO:0000313" key="9">
    <source>
        <dbReference type="EMBL" id="PST84845.1"/>
    </source>
</evidence>
<name>A0A2T3HQV9_9SPHI</name>
<dbReference type="AlphaFoldDB" id="A0A2T3HQV9"/>
<comment type="similarity">
    <text evidence="3">Belongs to the Nudix hydrolase family. NudK subfamily.</text>
</comment>
<feature type="domain" description="Nudix hydrolase" evidence="8">
    <location>
        <begin position="43"/>
        <end position="171"/>
    </location>
</feature>
<accession>A0A2T3HQV9</accession>
<dbReference type="OrthoDB" id="9806150at2"/>
<comment type="cofactor">
    <cofactor evidence="2">
        <name>Mg(2+)</name>
        <dbReference type="ChEBI" id="CHEBI:18420"/>
    </cofactor>
</comment>
<dbReference type="Pfam" id="PF00293">
    <property type="entry name" value="NUDIX"/>
    <property type="match status" value="1"/>
</dbReference>
<dbReference type="CDD" id="cd24161">
    <property type="entry name" value="NUDIX_ADPRase_Ndx2"/>
    <property type="match status" value="1"/>
</dbReference>
<evidence type="ECO:0000256" key="5">
    <source>
        <dbReference type="ARBA" id="ARBA00022801"/>
    </source>
</evidence>
<dbReference type="SUPFAM" id="SSF55811">
    <property type="entry name" value="Nudix"/>
    <property type="match status" value="1"/>
</dbReference>
<dbReference type="EMBL" id="PYLS01000001">
    <property type="protein sequence ID" value="PST84845.1"/>
    <property type="molecule type" value="Genomic_DNA"/>
</dbReference>
<dbReference type="Gene3D" id="3.90.79.10">
    <property type="entry name" value="Nucleoside Triphosphate Pyrophosphohydrolase"/>
    <property type="match status" value="1"/>
</dbReference>
<proteinExistence type="inferred from homology"/>
<dbReference type="PROSITE" id="PS51462">
    <property type="entry name" value="NUDIX"/>
    <property type="match status" value="1"/>
</dbReference>
<evidence type="ECO:0000256" key="1">
    <source>
        <dbReference type="ARBA" id="ARBA00000847"/>
    </source>
</evidence>
<dbReference type="InterPro" id="IPR000086">
    <property type="entry name" value="NUDIX_hydrolase_dom"/>
</dbReference>
<evidence type="ECO:0000256" key="7">
    <source>
        <dbReference type="ARBA" id="ARBA00032272"/>
    </source>
</evidence>
<keyword evidence="10" id="KW-1185">Reference proteome</keyword>
<sequence>MHEENPWKTLSSRLVYENRWISLTEHDVINPNGGSGIYGEVHFKNYAIGIVPVDEDGNTWLVGQYRFPLKAYSWEIPEGGGKLEQEPIEGAKRELLEETGFTAANWLEIQRMHLSNSVSDELGIMYLATGLTAGQAEPEESEALTLRKLPLSEAIEMVLNGEITDSMSVAALLRVKLLVEAGEL</sequence>